<organism evidence="1 2">
    <name type="scientific">Streptomyces albus (strain ATCC 21838 / DSM 41398 / FERM P-419 / JCM 4703 / NBRC 107858)</name>
    <dbReference type="NCBI Taxonomy" id="1081613"/>
    <lineage>
        <taxon>Bacteria</taxon>
        <taxon>Bacillati</taxon>
        <taxon>Actinomycetota</taxon>
        <taxon>Actinomycetes</taxon>
        <taxon>Kitasatosporales</taxon>
        <taxon>Streptomycetaceae</taxon>
        <taxon>Streptomyces</taxon>
    </lineage>
</organism>
<dbReference type="Proteomes" id="UP000031523">
    <property type="component" value="Chromosome"/>
</dbReference>
<dbReference type="Pfam" id="PF13563">
    <property type="entry name" value="2_5_RNA_ligase2"/>
    <property type="match status" value="1"/>
</dbReference>
<evidence type="ECO:0000313" key="1">
    <source>
        <dbReference type="EMBL" id="AJE87493.1"/>
    </source>
</evidence>
<keyword evidence="2" id="KW-1185">Reference proteome</keyword>
<protein>
    <recommendedName>
        <fullName evidence="3">2'-5' RNA ligase family protein</fullName>
    </recommendedName>
</protein>
<evidence type="ECO:0008006" key="3">
    <source>
        <dbReference type="Google" id="ProtNLM"/>
    </source>
</evidence>
<name>A0A0B5EXE8_STRA4</name>
<dbReference type="EMBL" id="CP010519">
    <property type="protein sequence ID" value="AJE87493.1"/>
    <property type="molecule type" value="Genomic_DNA"/>
</dbReference>
<proteinExistence type="predicted"/>
<reference evidence="1 2" key="1">
    <citation type="submission" date="2015-01" db="EMBL/GenBank/DDBJ databases">
        <title>Enhanced salinomycin production by adjusting the supply of polyketide extender units in Streptomyce albus DSM 41398.</title>
        <authorList>
            <person name="Lu C."/>
        </authorList>
    </citation>
    <scope>NUCLEOTIDE SEQUENCE [LARGE SCALE GENOMIC DNA]</scope>
    <source>
        <strain evidence="2">ATCC 21838 / DSM 41398 / FERM P-419 / JCM 4703 / NBRC 107858</strain>
    </source>
</reference>
<sequence>MKDFWKTHQWPTGERRAHWHILVEGQSKVAEFAAAHAELIARFPQLTPVPVPWLHMTLLSIGSIDVPQMKEVAHAVSLGLRAASLDPFEIEVGPAQATREGITVAVYPEEELSSLFWTVRQATEEVLGKEVLPPAPARFWPHLSLAYSNADWDHDELSRALTRLRPAQAPMTVSQVHLVDQQQDWRIQDTPPEQP</sequence>
<dbReference type="KEGG" id="sals:SLNWT_7117"/>
<dbReference type="AlphaFoldDB" id="A0A0B5EXE8"/>
<evidence type="ECO:0000313" key="2">
    <source>
        <dbReference type="Proteomes" id="UP000031523"/>
    </source>
</evidence>
<dbReference type="SUPFAM" id="SSF55144">
    <property type="entry name" value="LigT-like"/>
    <property type="match status" value="1"/>
</dbReference>
<accession>A0A0B5EXE8</accession>
<dbReference type="InterPro" id="IPR009097">
    <property type="entry name" value="Cyclic_Pdiesterase"/>
</dbReference>
<dbReference type="Gene3D" id="3.90.1140.10">
    <property type="entry name" value="Cyclic phosphodiesterase"/>
    <property type="match status" value="1"/>
</dbReference>
<gene>
    <name evidence="1" type="ORF">SLNWT_7117</name>
</gene>